<dbReference type="InterPro" id="IPR007709">
    <property type="entry name" value="N-FG_amidohydro"/>
</dbReference>
<protein>
    <submittedName>
        <fullName evidence="1">N-formylglutamate amidohydrolase</fullName>
    </submittedName>
</protein>
<dbReference type="SUPFAM" id="SSF53187">
    <property type="entry name" value="Zn-dependent exopeptidases"/>
    <property type="match status" value="1"/>
</dbReference>
<dbReference type="Gene3D" id="3.40.630.40">
    <property type="entry name" value="Zn-dependent exopeptidases"/>
    <property type="match status" value="1"/>
</dbReference>
<keyword evidence="2" id="KW-1185">Reference proteome</keyword>
<gene>
    <name evidence="1" type="ORF">H0I76_05540</name>
</gene>
<name>A0A8J7SAZ0_9RHOB</name>
<evidence type="ECO:0000313" key="2">
    <source>
        <dbReference type="Proteomes" id="UP000655420"/>
    </source>
</evidence>
<dbReference type="AlphaFoldDB" id="A0A8J7SAZ0"/>
<reference evidence="1" key="1">
    <citation type="submission" date="2020-12" db="EMBL/GenBank/DDBJ databases">
        <title>Bacterial taxonomy.</title>
        <authorList>
            <person name="Pan X."/>
        </authorList>
    </citation>
    <scope>NUCLEOTIDE SEQUENCE</scope>
    <source>
        <strain evidence="1">M0105</strain>
    </source>
</reference>
<organism evidence="1 2">
    <name type="scientific">Thermohalobaculum xanthum</name>
    <dbReference type="NCBI Taxonomy" id="2753746"/>
    <lineage>
        <taxon>Bacteria</taxon>
        <taxon>Pseudomonadati</taxon>
        <taxon>Pseudomonadota</taxon>
        <taxon>Alphaproteobacteria</taxon>
        <taxon>Rhodobacterales</taxon>
        <taxon>Paracoccaceae</taxon>
        <taxon>Thermohalobaculum</taxon>
    </lineage>
</organism>
<accession>A0A8J7SAZ0</accession>
<evidence type="ECO:0000313" key="1">
    <source>
        <dbReference type="EMBL" id="MBK0398642.1"/>
    </source>
</evidence>
<dbReference type="Pfam" id="PF05013">
    <property type="entry name" value="FGase"/>
    <property type="match status" value="1"/>
</dbReference>
<sequence length="287" mass="31123">MSEREPFVLLEPAALLSGVVFSSPHSGRDYPPELVLRSRLGMPALRASEDVLVDQLFGDAPQSGAPLLSATAPRAWLDLNRAPAEFDPALIEGVRPQGLNQRVAAGLGVVPRVVSEGAEIYNGKISFAEAEERIARIHVPYHQRLESLLQRARERFGAAVLFDCHSMPTEALRAAPRVHGRTPEVVLGDRFGASAGRTVMAATQAAFERAGFVVARNAPFAGGYITQRYGRPARGFHAVQIEIDRGLYLDQKALEPLDSFDALRQRLATVVAELVRISPELGAMAAE</sequence>
<dbReference type="RefSeq" id="WP_200608096.1">
    <property type="nucleotide sequence ID" value="NZ_JAEHHL010000002.1"/>
</dbReference>
<proteinExistence type="predicted"/>
<dbReference type="EMBL" id="JAEHHL010000002">
    <property type="protein sequence ID" value="MBK0398642.1"/>
    <property type="molecule type" value="Genomic_DNA"/>
</dbReference>
<comment type="caution">
    <text evidence="1">The sequence shown here is derived from an EMBL/GenBank/DDBJ whole genome shotgun (WGS) entry which is preliminary data.</text>
</comment>
<dbReference type="Proteomes" id="UP000655420">
    <property type="component" value="Unassembled WGS sequence"/>
</dbReference>